<dbReference type="Pfam" id="PF21259">
    <property type="entry name" value="Rgg_C"/>
    <property type="match status" value="1"/>
</dbReference>
<name>A0A6B2G460_9LACO</name>
<reference evidence="2" key="1">
    <citation type="submission" date="2020-01" db="EMBL/GenBank/DDBJ databases">
        <title>Vaginal microbiome of pregnant Indian women: Insights into the genome of dominants Lactobacillus species.</title>
        <authorList>
            <person name="Das B."/>
            <person name="Mehta O."/>
            <person name="Ghosh T.S."/>
            <person name="Kothidar A."/>
            <person name="Gowtham M.R."/>
            <person name="Mitra R."/>
            <person name="Kshetrapal P."/>
            <person name="Wadhwa N."/>
            <person name="Thiruvengadam R."/>
            <person name="Nair G.B."/>
            <person name="Bhatnagar S."/>
            <person name="Das B."/>
        </authorList>
    </citation>
    <scope>NUCLEOTIDE SEQUENCE</scope>
    <source>
        <strain evidence="2">Indica</strain>
    </source>
</reference>
<evidence type="ECO:0000313" key="2">
    <source>
        <dbReference type="EMBL" id="NDJ74540.1"/>
    </source>
</evidence>
<dbReference type="EMBL" id="JAADJO010000025">
    <property type="protein sequence ID" value="NDJ74540.1"/>
    <property type="molecule type" value="Genomic_DNA"/>
</dbReference>
<dbReference type="PANTHER" id="PTHR37038">
    <property type="entry name" value="TRANSCRIPTIONAL REGULATOR-RELATED"/>
    <property type="match status" value="1"/>
</dbReference>
<comment type="caution">
    <text evidence="2">The sequence shown here is derived from an EMBL/GenBank/DDBJ whole genome shotgun (WGS) entry which is preliminary data.</text>
</comment>
<dbReference type="PROSITE" id="PS50943">
    <property type="entry name" value="HTH_CROC1"/>
    <property type="match status" value="1"/>
</dbReference>
<dbReference type="AlphaFoldDB" id="A0A6B2G460"/>
<dbReference type="InterPro" id="IPR011990">
    <property type="entry name" value="TPR-like_helical_dom_sf"/>
</dbReference>
<proteinExistence type="predicted"/>
<dbReference type="InterPro" id="IPR010982">
    <property type="entry name" value="Lambda_DNA-bd_dom_sf"/>
</dbReference>
<protein>
    <submittedName>
        <fullName evidence="2">Helix-turn-helix domain-containing protein</fullName>
    </submittedName>
</protein>
<dbReference type="PANTHER" id="PTHR37038:SF12">
    <property type="entry name" value="TRANSCRIPTIONAL REGULATOR"/>
    <property type="match status" value="1"/>
</dbReference>
<organism evidence="2">
    <name type="scientific">Lactobacillus paragasseri</name>
    <dbReference type="NCBI Taxonomy" id="2107999"/>
    <lineage>
        <taxon>Bacteria</taxon>
        <taxon>Bacillati</taxon>
        <taxon>Bacillota</taxon>
        <taxon>Bacilli</taxon>
        <taxon>Lactobacillales</taxon>
        <taxon>Lactobacillaceae</taxon>
        <taxon>Lactobacillus</taxon>
    </lineage>
</organism>
<sequence>MTIGELLKQTRQSLGLTQTEMAAGIVSTSYYSKVERNIHQISADELIAILNRHHIDNAAFFAHLSSSNSQKKRDFIKEIGDAYEKKDKQTLLAIKKDIDQLPDSKQKKYYQLQIELVLNVYLTKADDIPDELKNDLKKFVFQDNNWNENSLQLFRETIRVYDIDELTFLVNAILVKYQQPAELPLKTQEILGGICINFLDKCYEHNTPELIKQPLQYISKLSNASELLLVKILKNYYQAVFNKNIDEVKTIGGVLEKAGWKDFVSVLPHLSN</sequence>
<feature type="domain" description="HTH cro/C1-type" evidence="1">
    <location>
        <begin position="7"/>
        <end position="60"/>
    </location>
</feature>
<dbReference type="InterPro" id="IPR001387">
    <property type="entry name" value="Cro/C1-type_HTH"/>
</dbReference>
<dbReference type="InterPro" id="IPR053163">
    <property type="entry name" value="HTH-type_regulator_Rgg"/>
</dbReference>
<gene>
    <name evidence="2" type="ORF">GWG61_08725</name>
</gene>
<dbReference type="SUPFAM" id="SSF47413">
    <property type="entry name" value="lambda repressor-like DNA-binding domains"/>
    <property type="match status" value="1"/>
</dbReference>
<dbReference type="NCBIfam" id="TIGR01716">
    <property type="entry name" value="RGG_Cterm"/>
    <property type="match status" value="1"/>
</dbReference>
<dbReference type="Pfam" id="PF01381">
    <property type="entry name" value="HTH_3"/>
    <property type="match status" value="1"/>
</dbReference>
<accession>A0A6B2G460</accession>
<dbReference type="RefSeq" id="WP_144231208.1">
    <property type="nucleotide sequence ID" value="NZ_CAKMAD010000001.1"/>
</dbReference>
<dbReference type="Gene3D" id="1.25.40.10">
    <property type="entry name" value="Tetratricopeptide repeat domain"/>
    <property type="match status" value="1"/>
</dbReference>
<dbReference type="SMART" id="SM00530">
    <property type="entry name" value="HTH_XRE"/>
    <property type="match status" value="1"/>
</dbReference>
<dbReference type="CDD" id="cd00093">
    <property type="entry name" value="HTH_XRE"/>
    <property type="match status" value="1"/>
</dbReference>
<dbReference type="InterPro" id="IPR010057">
    <property type="entry name" value="Transcription_activator_Rgg_C"/>
</dbReference>
<dbReference type="GO" id="GO:0003677">
    <property type="term" value="F:DNA binding"/>
    <property type="evidence" value="ECO:0007669"/>
    <property type="project" value="InterPro"/>
</dbReference>
<evidence type="ECO:0000259" key="1">
    <source>
        <dbReference type="PROSITE" id="PS50943"/>
    </source>
</evidence>